<feature type="compositionally biased region" description="Polar residues" evidence="1">
    <location>
        <begin position="779"/>
        <end position="805"/>
    </location>
</feature>
<feature type="region of interest" description="Disordered" evidence="1">
    <location>
        <begin position="266"/>
        <end position="285"/>
    </location>
</feature>
<feature type="compositionally biased region" description="Polar residues" evidence="1">
    <location>
        <begin position="1101"/>
        <end position="1117"/>
    </location>
</feature>
<comment type="caution">
    <text evidence="3">The sequence shown here is derived from an EMBL/GenBank/DDBJ whole genome shotgun (WGS) entry which is preliminary data.</text>
</comment>
<dbReference type="PROSITE" id="PS00028">
    <property type="entry name" value="ZINC_FINGER_C2H2_1"/>
    <property type="match status" value="1"/>
</dbReference>
<feature type="compositionally biased region" description="Basic and acidic residues" evidence="1">
    <location>
        <begin position="741"/>
        <end position="753"/>
    </location>
</feature>
<dbReference type="EMBL" id="CAJVCH010142797">
    <property type="protein sequence ID" value="CAG7726995.1"/>
    <property type="molecule type" value="Genomic_DNA"/>
</dbReference>
<reference evidence="3" key="1">
    <citation type="submission" date="2021-06" db="EMBL/GenBank/DDBJ databases">
        <authorList>
            <person name="Hodson N. C."/>
            <person name="Mongue J. A."/>
            <person name="Jaron S. K."/>
        </authorList>
    </citation>
    <scope>NUCLEOTIDE SEQUENCE</scope>
</reference>
<feature type="region of interest" description="Disordered" evidence="1">
    <location>
        <begin position="372"/>
        <end position="406"/>
    </location>
</feature>
<evidence type="ECO:0000313" key="4">
    <source>
        <dbReference type="Proteomes" id="UP000708208"/>
    </source>
</evidence>
<sequence>MTEEEIIGEARKKIPPKFAAIACTSAKTTEDLTINLEGLFNDPEYNSNQRFTVASSVAQAPQLQENSIRTLTTGIQCDYCLRTNHGMKHCADMRRDVANGNLARLDALFEDRPRKGFPRGNNINNNFPSGRTNFDVRQGPQSFAPQNQFRGHQLVHQNPQTSSQQFHQTSNVQTIGHEQQQFGFQNQHNENRNYVTRQNRPPAWMNQPMVPRNSQQTNFQGQSQYPPNSQQQPNQQVIWTEQPQRKISPINPPKTLDLSLQTEIKFRDTPRKSQNSPKPIEVCSRIPTPTRRVPKEIPENVKKKAKTKEDIPRKSSVVKVPILDEEKPQKIIIQHQSRKRDGSPFCQLPLRDVLRSQVPNINERSQGEVILDQLNSQKSNTTQTRGNSRPVEPESVPATGKDLTRSPVVTRSKSRQALLHTPADNRISDLQQDERVPELLSIPMTFDSRLDGDHEKVTDQGLPNFISVSSENSGERIFSSIEPPLLINESERNPSMGTDPDIEGELLPILSPSKFSSQQQVISLDQPRGQEKLIAEKLVNNEANLLDMFGVSSAVPPPHEVKNPIPGNNSDESRSQEMNFISFEEETEQVRSMEVNVPPPHELNPLPETTTDQPRGQEENLITLESNSKVDNLPIPNTMETIQSPKKIPQHGTNSDIRRKGKYFHIPAPPHKSLPDNHSQLSEYYVDERSINFVLREVEPGKAEITLHEYPQVLPVPEELLQPTDSAVGNSSAGTTESSEQSEREELSQERSKSPFGSKENSGSVISQDVTVARDGTRIMSSTGREGTSSVYFSPGKQRNSSAFTTYRDPSKSLFDSRNSSEEIFCTSHTVGEGSGVPRIAEVVSRNAADSSLVSPTQPRATSTQVRMESPGKARIFRPAKGEDFEDPFERKMDYSPYRFDRAQLGESELLPEPTTRLASSKDSVSLAKKQKEKVSRDFSNKENSPPRNSPKRQIVGGSIIYYNSNRSGTRSPRNIQDSTISPKKLSFAEAVQNHLNKSQENQEAVDSPTQTLEEENANSYRTKGVQEKDRSQCLRENSVTNGSVSLINLQLGPISADLPFKPMGFRRISERDKSGRSGSTGSRRETNVRPEESSRKELTEINSLETVQPSQGQSSEKSSKRTLRNPQIFPQLEAHHIMGRPTATSVASRAYSPVAEVIEPRKGRRLRTQTVFYRSEDPRYTAEMSIPIKASPSTVQLGGQVSTDIQPGPRRYPTTMEVILDRHMANVYLREEIENRLLKDPSLQELQREAERAANFYCCSPTVTHQFSLREEYCNEYLELAKTNSHHKLGLQLADLRRKPALSPNYNRCRLIDDLEDLRGQSTDNWSRFRAIYRVLTLKEDDLPEMLCLTCGYGSECVNSQEPCPRRSTHLAKLRDEAEKNLNNLKFYAAKAFHWEADWNLGTGGIERMKRGRRREEIRKTEVSEVRHQPEEPLSIYKKGKAICERCSIPLTTLEELTEHMKQHQ</sequence>
<feature type="compositionally biased region" description="Polar residues" evidence="1">
    <location>
        <begin position="373"/>
        <end position="387"/>
    </location>
</feature>
<dbReference type="InterPro" id="IPR013087">
    <property type="entry name" value="Znf_C2H2_type"/>
</dbReference>
<feature type="compositionally biased region" description="Polar residues" evidence="1">
    <location>
        <begin position="848"/>
        <end position="867"/>
    </location>
</feature>
<name>A0A8J2P031_9HEXA</name>
<feature type="region of interest" description="Disordered" evidence="1">
    <location>
        <begin position="723"/>
        <end position="810"/>
    </location>
</feature>
<dbReference type="Proteomes" id="UP000708208">
    <property type="component" value="Unassembled WGS sequence"/>
</dbReference>
<feature type="region of interest" description="Disordered" evidence="1">
    <location>
        <begin position="1068"/>
        <end position="1125"/>
    </location>
</feature>
<keyword evidence="4" id="KW-1185">Reference proteome</keyword>
<feature type="region of interest" description="Disordered" evidence="1">
    <location>
        <begin position="998"/>
        <end position="1033"/>
    </location>
</feature>
<evidence type="ECO:0000256" key="1">
    <source>
        <dbReference type="SAM" id="MobiDB-lite"/>
    </source>
</evidence>
<feature type="region of interest" description="Disordered" evidence="1">
    <location>
        <begin position="199"/>
        <end position="236"/>
    </location>
</feature>
<protein>
    <recommendedName>
        <fullName evidence="2">C2H2-type domain-containing protein</fullName>
    </recommendedName>
</protein>
<organism evidence="3 4">
    <name type="scientific">Allacma fusca</name>
    <dbReference type="NCBI Taxonomy" id="39272"/>
    <lineage>
        <taxon>Eukaryota</taxon>
        <taxon>Metazoa</taxon>
        <taxon>Ecdysozoa</taxon>
        <taxon>Arthropoda</taxon>
        <taxon>Hexapoda</taxon>
        <taxon>Collembola</taxon>
        <taxon>Symphypleona</taxon>
        <taxon>Sminthuridae</taxon>
        <taxon>Allacma</taxon>
    </lineage>
</organism>
<feature type="domain" description="C2H2-type" evidence="2">
    <location>
        <begin position="1445"/>
        <end position="1465"/>
    </location>
</feature>
<feature type="compositionally biased region" description="Polar residues" evidence="1">
    <location>
        <begin position="759"/>
        <end position="770"/>
    </location>
</feature>
<feature type="region of interest" description="Disordered" evidence="1">
    <location>
        <begin position="906"/>
        <end position="957"/>
    </location>
</feature>
<evidence type="ECO:0000313" key="3">
    <source>
        <dbReference type="EMBL" id="CAG7726995.1"/>
    </source>
</evidence>
<proteinExistence type="predicted"/>
<feature type="region of interest" description="Disordered" evidence="1">
    <location>
        <begin position="848"/>
        <end position="870"/>
    </location>
</feature>
<feature type="compositionally biased region" description="Basic and acidic residues" evidence="1">
    <location>
        <begin position="1083"/>
        <end position="1100"/>
    </location>
</feature>
<accession>A0A8J2P031</accession>
<feature type="compositionally biased region" description="Low complexity" evidence="1">
    <location>
        <begin position="220"/>
        <end position="236"/>
    </location>
</feature>
<feature type="compositionally biased region" description="Polar residues" evidence="1">
    <location>
        <begin position="723"/>
        <end position="736"/>
    </location>
</feature>
<feature type="compositionally biased region" description="Polar residues" evidence="1">
    <location>
        <begin position="998"/>
        <end position="1022"/>
    </location>
</feature>
<gene>
    <name evidence="3" type="ORF">AFUS01_LOCUS15868</name>
</gene>
<evidence type="ECO:0000259" key="2">
    <source>
        <dbReference type="PROSITE" id="PS00028"/>
    </source>
</evidence>